<reference evidence="1" key="1">
    <citation type="submission" date="2021-05" db="EMBL/GenBank/DDBJ databases">
        <authorList>
            <person name="Scholz U."/>
            <person name="Mascher M."/>
            <person name="Fiebig A."/>
        </authorList>
    </citation>
    <scope>NUCLEOTIDE SEQUENCE [LARGE SCALE GENOMIC DNA]</scope>
</reference>
<proteinExistence type="predicted"/>
<evidence type="ECO:0000313" key="1">
    <source>
        <dbReference type="EnsemblPlants" id="AVESA.00010b.r2.2DG0392300.1.CDS"/>
    </source>
</evidence>
<name>A0ACD5VA68_AVESA</name>
<reference evidence="1" key="2">
    <citation type="submission" date="2025-09" db="UniProtKB">
        <authorList>
            <consortium name="EnsemblPlants"/>
        </authorList>
    </citation>
    <scope>IDENTIFICATION</scope>
</reference>
<accession>A0ACD5VA68</accession>
<keyword evidence="2" id="KW-1185">Reference proteome</keyword>
<protein>
    <submittedName>
        <fullName evidence="1">Uncharacterized protein</fullName>
    </submittedName>
</protein>
<organism evidence="1 2">
    <name type="scientific">Avena sativa</name>
    <name type="common">Oat</name>
    <dbReference type="NCBI Taxonomy" id="4498"/>
    <lineage>
        <taxon>Eukaryota</taxon>
        <taxon>Viridiplantae</taxon>
        <taxon>Streptophyta</taxon>
        <taxon>Embryophyta</taxon>
        <taxon>Tracheophyta</taxon>
        <taxon>Spermatophyta</taxon>
        <taxon>Magnoliopsida</taxon>
        <taxon>Liliopsida</taxon>
        <taxon>Poales</taxon>
        <taxon>Poaceae</taxon>
        <taxon>BOP clade</taxon>
        <taxon>Pooideae</taxon>
        <taxon>Poodae</taxon>
        <taxon>Poeae</taxon>
        <taxon>Poeae Chloroplast Group 1 (Aveneae type)</taxon>
        <taxon>Aveninae</taxon>
        <taxon>Avena</taxon>
    </lineage>
</organism>
<sequence>MASYYSSTHCGSRSLCGIPSLATSTALPFLRGLTRRSGSGGLTGRSSMGRCFALLKTPNTSKWSWQWQTTRTKKTGLWGNLISTVIPSDTSISNRPFIVTPGKPARLVGNSLYWLLAGNSFGLLEFDLERQNLAVIPVPVDLYSAGRYWDFMVTRAEGGGSLGFFFLSDFTAQLWKRTTNADGVASWILGRTIEVDKLLSLNPEEQRGHLWLQGYAEDSNVVFLRTLAGLFLIHLESLQFKKLSKYNLISCYQPFECVYAAGI</sequence>
<evidence type="ECO:0000313" key="2">
    <source>
        <dbReference type="Proteomes" id="UP001732700"/>
    </source>
</evidence>
<dbReference type="Proteomes" id="UP001732700">
    <property type="component" value="Chromosome 2D"/>
</dbReference>
<dbReference type="EnsemblPlants" id="AVESA.00010b.r2.2DG0392300.1">
    <property type="protein sequence ID" value="AVESA.00010b.r2.2DG0392300.1.CDS"/>
    <property type="gene ID" value="AVESA.00010b.r2.2DG0392300"/>
</dbReference>